<feature type="transmembrane region" description="Helical" evidence="1">
    <location>
        <begin position="156"/>
        <end position="182"/>
    </location>
</feature>
<evidence type="ECO:0000313" key="2">
    <source>
        <dbReference type="EnsemblPlants" id="Zm00001eb029820_P001"/>
    </source>
</evidence>
<accession>A0A804LR08</accession>
<dbReference type="FunCoup" id="A0A804LR08">
    <property type="interactions" value="1102"/>
</dbReference>
<evidence type="ECO:0000256" key="1">
    <source>
        <dbReference type="SAM" id="Phobius"/>
    </source>
</evidence>
<dbReference type="InParanoid" id="A0A804LR08"/>
<protein>
    <recommendedName>
        <fullName evidence="4">Zinc finger GRF-type domain-containing protein</fullName>
    </recommendedName>
</protein>
<dbReference type="Gramene" id="Zm00001eb029820_T001">
    <property type="protein sequence ID" value="Zm00001eb029820_P001"/>
    <property type="gene ID" value="Zm00001eb029820"/>
</dbReference>
<evidence type="ECO:0000313" key="3">
    <source>
        <dbReference type="Proteomes" id="UP000007305"/>
    </source>
</evidence>
<keyword evidence="1" id="KW-0812">Transmembrane</keyword>
<dbReference type="Proteomes" id="UP000007305">
    <property type="component" value="Chromosome 1"/>
</dbReference>
<keyword evidence="1" id="KW-1133">Transmembrane helix</keyword>
<proteinExistence type="predicted"/>
<keyword evidence="3" id="KW-1185">Reference proteome</keyword>
<keyword evidence="1" id="KW-0472">Membrane</keyword>
<dbReference type="EnsemblPlants" id="Zm00001eb029820_T001">
    <property type="protein sequence ID" value="Zm00001eb029820_P001"/>
    <property type="gene ID" value="Zm00001eb029820"/>
</dbReference>
<reference evidence="2" key="2">
    <citation type="submission" date="2019-07" db="EMBL/GenBank/DDBJ databases">
        <authorList>
            <person name="Seetharam A."/>
            <person name="Woodhouse M."/>
            <person name="Cannon E."/>
        </authorList>
    </citation>
    <scope>NUCLEOTIDE SEQUENCE [LARGE SCALE GENOMIC DNA]</scope>
    <source>
        <strain evidence="2">cv. B73</strain>
    </source>
</reference>
<dbReference type="AlphaFoldDB" id="A0A804LR08"/>
<reference evidence="2" key="3">
    <citation type="submission" date="2021-05" db="UniProtKB">
        <authorList>
            <consortium name="EnsemblPlants"/>
        </authorList>
    </citation>
    <scope>IDENTIFICATION</scope>
    <source>
        <strain evidence="2">cv. B73</strain>
    </source>
</reference>
<name>A0A804LR08_MAIZE</name>
<organism evidence="2 3">
    <name type="scientific">Zea mays</name>
    <name type="common">Maize</name>
    <dbReference type="NCBI Taxonomy" id="4577"/>
    <lineage>
        <taxon>Eukaryota</taxon>
        <taxon>Viridiplantae</taxon>
        <taxon>Streptophyta</taxon>
        <taxon>Embryophyta</taxon>
        <taxon>Tracheophyta</taxon>
        <taxon>Spermatophyta</taxon>
        <taxon>Magnoliopsida</taxon>
        <taxon>Liliopsida</taxon>
        <taxon>Poales</taxon>
        <taxon>Poaceae</taxon>
        <taxon>PACMAD clade</taxon>
        <taxon>Panicoideae</taxon>
        <taxon>Andropogonodae</taxon>
        <taxon>Andropogoneae</taxon>
        <taxon>Tripsacinae</taxon>
        <taxon>Zea</taxon>
    </lineage>
</organism>
<reference evidence="3" key="1">
    <citation type="submission" date="2015-12" db="EMBL/GenBank/DDBJ databases">
        <title>Update maize B73 reference genome by single molecule sequencing technologies.</title>
        <authorList>
            <consortium name="Maize Genome Sequencing Project"/>
            <person name="Ware D."/>
        </authorList>
    </citation>
    <scope>NUCLEOTIDE SEQUENCE [LARGE SCALE GENOMIC DNA]</scope>
    <source>
        <strain evidence="3">cv. B73</strain>
    </source>
</reference>
<evidence type="ECO:0008006" key="4">
    <source>
        <dbReference type="Google" id="ProtNLM"/>
    </source>
</evidence>
<sequence length="183" mass="20265">MSQAWSSTTRSRRRSTARDVVEPRPLVVVAAGIVPISVDLEAPIDDVNGLPLIMCPDCKDVRVFAANTTYSNNVGKRFFKCPRKNRRNGTCDRFWFEEEYLVFLQDHGYLPSASSTIAAGSTTKVRELVGKIDSLEQNLNKVTEMVSKNRDGMGSLICLVCGCVNVTVLLVFAIFLVVAFVLK</sequence>